<dbReference type="Proteomes" id="UP001348817">
    <property type="component" value="Plasmid pFA5"/>
</dbReference>
<dbReference type="Gene3D" id="1.10.10.60">
    <property type="entry name" value="Homeodomain-like"/>
    <property type="match status" value="2"/>
</dbReference>
<dbReference type="InterPro" id="IPR018062">
    <property type="entry name" value="HTH_AraC-typ_CS"/>
</dbReference>
<dbReference type="InterPro" id="IPR020449">
    <property type="entry name" value="Tscrpt_reg_AraC-type_HTH"/>
</dbReference>
<dbReference type="SUPFAM" id="SSF46689">
    <property type="entry name" value="Homeodomain-like"/>
    <property type="match status" value="2"/>
</dbReference>
<protein>
    <submittedName>
        <fullName evidence="5">AraC family transcriptional regulator</fullName>
    </submittedName>
</protein>
<dbReference type="PROSITE" id="PS01124">
    <property type="entry name" value="HTH_ARAC_FAMILY_2"/>
    <property type="match status" value="1"/>
</dbReference>
<dbReference type="EMBL" id="AP025319">
    <property type="protein sequence ID" value="BDD12666.1"/>
    <property type="molecule type" value="Genomic_DNA"/>
</dbReference>
<dbReference type="InterPro" id="IPR054015">
    <property type="entry name" value="ExsA-like_N"/>
</dbReference>
<name>A0AAU9CKV8_9BACT</name>
<dbReference type="PROSITE" id="PS00041">
    <property type="entry name" value="HTH_ARAC_FAMILY_1"/>
    <property type="match status" value="1"/>
</dbReference>
<feature type="domain" description="HTH araC/xylS-type" evidence="4">
    <location>
        <begin position="180"/>
        <end position="278"/>
    </location>
</feature>
<keyword evidence="2" id="KW-0238">DNA-binding</keyword>
<dbReference type="InterPro" id="IPR050204">
    <property type="entry name" value="AraC_XylS_family_regulators"/>
</dbReference>
<dbReference type="Pfam" id="PF12833">
    <property type="entry name" value="HTH_18"/>
    <property type="match status" value="1"/>
</dbReference>
<reference evidence="5 6" key="1">
    <citation type="submission" date="2021-12" db="EMBL/GenBank/DDBJ databases">
        <title>Genome sequencing of bacteria with rrn-lacking chromosome and rrn-plasmid.</title>
        <authorList>
            <person name="Anda M."/>
            <person name="Iwasaki W."/>
        </authorList>
    </citation>
    <scope>NUCLEOTIDE SEQUENCE [LARGE SCALE GENOMIC DNA]</scope>
    <source>
        <strain evidence="5 6">DSM 100852</strain>
        <plasmid evidence="5 6">pFA5</plasmid>
    </source>
</reference>
<dbReference type="SMART" id="SM00342">
    <property type="entry name" value="HTH_ARAC"/>
    <property type="match status" value="1"/>
</dbReference>
<dbReference type="PRINTS" id="PR00032">
    <property type="entry name" value="HTHARAC"/>
</dbReference>
<dbReference type="InterPro" id="IPR009057">
    <property type="entry name" value="Homeodomain-like_sf"/>
</dbReference>
<sequence>MEFKEQIIKYKGRIVFIRLSMPYFDRTLKQYAEDEACFMFVNHGEVGIRSQEEYFKVNRRKAMLAKCLNYFFEPPADNDSGDTAVESVGVFLYPSLVKDLFEFDVTTSDYSVDYNLKQIEVDRLLDNYRESIDILLDHPELADESIVSTKLKEFVLLVSKSQNAPSQLDFLAALFKPNEVAFKTIIQNNLYANLSLEELATLCHLSLSSFKRKFKEVFGESPKKYIVRKKVEKAAALLKRESLRISDVAYDVGFDSLATFNRNFASIYEKSPSEYRLD</sequence>
<keyword evidence="6" id="KW-1185">Reference proteome</keyword>
<geneLocation type="plasmid" evidence="5 6">
    <name>pFA5</name>
</geneLocation>
<keyword evidence="3" id="KW-0804">Transcription</keyword>
<dbReference type="GO" id="GO:0003700">
    <property type="term" value="F:DNA-binding transcription factor activity"/>
    <property type="evidence" value="ECO:0007669"/>
    <property type="project" value="InterPro"/>
</dbReference>
<dbReference type="PANTHER" id="PTHR46796">
    <property type="entry name" value="HTH-TYPE TRANSCRIPTIONAL ACTIVATOR RHAS-RELATED"/>
    <property type="match status" value="1"/>
</dbReference>
<dbReference type="RefSeq" id="WP_338395809.1">
    <property type="nucleotide sequence ID" value="NZ_AP025319.1"/>
</dbReference>
<proteinExistence type="predicted"/>
<dbReference type="AlphaFoldDB" id="A0AAU9CKV8"/>
<gene>
    <name evidence="5" type="ORF">FUAX_50980</name>
</gene>
<evidence type="ECO:0000259" key="4">
    <source>
        <dbReference type="PROSITE" id="PS01124"/>
    </source>
</evidence>
<evidence type="ECO:0000313" key="5">
    <source>
        <dbReference type="EMBL" id="BDD12666.1"/>
    </source>
</evidence>
<evidence type="ECO:0000313" key="6">
    <source>
        <dbReference type="Proteomes" id="UP001348817"/>
    </source>
</evidence>
<evidence type="ECO:0000256" key="1">
    <source>
        <dbReference type="ARBA" id="ARBA00023015"/>
    </source>
</evidence>
<evidence type="ECO:0000256" key="2">
    <source>
        <dbReference type="ARBA" id="ARBA00023125"/>
    </source>
</evidence>
<accession>A0AAU9CKV8</accession>
<organism evidence="5 6">
    <name type="scientific">Fulvitalea axinellae</name>
    <dbReference type="NCBI Taxonomy" id="1182444"/>
    <lineage>
        <taxon>Bacteria</taxon>
        <taxon>Pseudomonadati</taxon>
        <taxon>Bacteroidota</taxon>
        <taxon>Cytophagia</taxon>
        <taxon>Cytophagales</taxon>
        <taxon>Persicobacteraceae</taxon>
        <taxon>Fulvitalea</taxon>
    </lineage>
</organism>
<dbReference type="GO" id="GO:0043565">
    <property type="term" value="F:sequence-specific DNA binding"/>
    <property type="evidence" value="ECO:0007669"/>
    <property type="project" value="InterPro"/>
</dbReference>
<dbReference type="InterPro" id="IPR018060">
    <property type="entry name" value="HTH_AraC"/>
</dbReference>
<evidence type="ECO:0000256" key="3">
    <source>
        <dbReference type="ARBA" id="ARBA00023163"/>
    </source>
</evidence>
<dbReference type="Pfam" id="PF22200">
    <property type="entry name" value="ExsA_N"/>
    <property type="match status" value="1"/>
</dbReference>
<keyword evidence="1" id="KW-0805">Transcription regulation</keyword>
<keyword evidence="5" id="KW-0614">Plasmid</keyword>
<dbReference type="KEGG" id="fax:FUAX_50980"/>